<evidence type="ECO:0000313" key="2">
    <source>
        <dbReference type="EMBL" id="GBP86762.1"/>
    </source>
</evidence>
<sequence>MNRKHLEKQKEIQQHGDLEAQHVGSVRGATADDRIVLANSAQWPGQRAWRAPGGTSERFDLNCTLFGPSARR</sequence>
<evidence type="ECO:0000313" key="3">
    <source>
        <dbReference type="Proteomes" id="UP000299102"/>
    </source>
</evidence>
<comment type="caution">
    <text evidence="2">The sequence shown here is derived from an EMBL/GenBank/DDBJ whole genome shotgun (WGS) entry which is preliminary data.</text>
</comment>
<accession>A0A4C1ZH83</accession>
<reference evidence="2 3" key="1">
    <citation type="journal article" date="2019" name="Commun. Biol.">
        <title>The bagworm genome reveals a unique fibroin gene that provides high tensile strength.</title>
        <authorList>
            <person name="Kono N."/>
            <person name="Nakamura H."/>
            <person name="Ohtoshi R."/>
            <person name="Tomita M."/>
            <person name="Numata K."/>
            <person name="Arakawa K."/>
        </authorList>
    </citation>
    <scope>NUCLEOTIDE SEQUENCE [LARGE SCALE GENOMIC DNA]</scope>
</reference>
<feature type="compositionally biased region" description="Basic and acidic residues" evidence="1">
    <location>
        <begin position="8"/>
        <end position="20"/>
    </location>
</feature>
<dbReference type="Proteomes" id="UP000299102">
    <property type="component" value="Unassembled WGS sequence"/>
</dbReference>
<organism evidence="2 3">
    <name type="scientific">Eumeta variegata</name>
    <name type="common">Bagworm moth</name>
    <name type="synonym">Eumeta japonica</name>
    <dbReference type="NCBI Taxonomy" id="151549"/>
    <lineage>
        <taxon>Eukaryota</taxon>
        <taxon>Metazoa</taxon>
        <taxon>Ecdysozoa</taxon>
        <taxon>Arthropoda</taxon>
        <taxon>Hexapoda</taxon>
        <taxon>Insecta</taxon>
        <taxon>Pterygota</taxon>
        <taxon>Neoptera</taxon>
        <taxon>Endopterygota</taxon>
        <taxon>Lepidoptera</taxon>
        <taxon>Glossata</taxon>
        <taxon>Ditrysia</taxon>
        <taxon>Tineoidea</taxon>
        <taxon>Psychidae</taxon>
        <taxon>Oiketicinae</taxon>
        <taxon>Eumeta</taxon>
    </lineage>
</organism>
<dbReference type="AlphaFoldDB" id="A0A4C1ZH83"/>
<dbReference type="EMBL" id="BGZK01001814">
    <property type="protein sequence ID" value="GBP86762.1"/>
    <property type="molecule type" value="Genomic_DNA"/>
</dbReference>
<evidence type="ECO:0000256" key="1">
    <source>
        <dbReference type="SAM" id="MobiDB-lite"/>
    </source>
</evidence>
<protein>
    <submittedName>
        <fullName evidence="2">Uncharacterized protein</fullName>
    </submittedName>
</protein>
<name>A0A4C1ZH83_EUMVA</name>
<keyword evidence="3" id="KW-1185">Reference proteome</keyword>
<gene>
    <name evidence="2" type="ORF">EVAR_62227_1</name>
</gene>
<feature type="region of interest" description="Disordered" evidence="1">
    <location>
        <begin position="1"/>
        <end position="22"/>
    </location>
</feature>
<proteinExistence type="predicted"/>